<organism evidence="2">
    <name type="scientific">Schistocephalus solidus</name>
    <name type="common">Tapeworm</name>
    <dbReference type="NCBI Taxonomy" id="70667"/>
    <lineage>
        <taxon>Eukaryota</taxon>
        <taxon>Metazoa</taxon>
        <taxon>Spiralia</taxon>
        <taxon>Lophotrochozoa</taxon>
        <taxon>Platyhelminthes</taxon>
        <taxon>Cestoda</taxon>
        <taxon>Eucestoda</taxon>
        <taxon>Diphyllobothriidea</taxon>
        <taxon>Diphyllobothriidae</taxon>
        <taxon>Schistocephalus</taxon>
    </lineage>
</organism>
<reference evidence="2" key="1">
    <citation type="submission" date="2016-01" db="EMBL/GenBank/DDBJ databases">
        <title>Reference transcriptome for the parasite Schistocephalus solidus: insights into the molecular evolution of parasitism.</title>
        <authorList>
            <person name="Hebert F.O."/>
            <person name="Grambauer S."/>
            <person name="Barber I."/>
            <person name="Landry C.R."/>
            <person name="Aubin-Horth N."/>
        </authorList>
    </citation>
    <scope>NUCLEOTIDE SEQUENCE</scope>
</reference>
<accession>A0A0X3PZY3</accession>
<evidence type="ECO:0000313" key="2">
    <source>
        <dbReference type="EMBL" id="JAP57088.1"/>
    </source>
</evidence>
<dbReference type="EMBL" id="GEEE01006137">
    <property type="protein sequence ID" value="JAP57088.1"/>
    <property type="molecule type" value="Transcribed_RNA"/>
</dbReference>
<protein>
    <submittedName>
        <fullName evidence="2">Uncharacterized protein</fullName>
    </submittedName>
</protein>
<proteinExistence type="predicted"/>
<feature type="region of interest" description="Disordered" evidence="1">
    <location>
        <begin position="1"/>
        <end position="23"/>
    </location>
</feature>
<dbReference type="AlphaFoldDB" id="A0A0X3PZY3"/>
<sequence length="190" mass="21654">MCFPFPSTQMSASQSQSVPPGSQHSPTVFIGTWFLSFDIGPRTYFPCIFEDAECRCPSFAEKYLWSCLKEMPTNFAALCTLSSRISGSLSCFRGQIKQTHPFVVKFRNPKSFFCLINCINHFIRWPKAIPAPSVEASTVNEAFISHCVTNFDIFPKRLLLVGPYSHIVPSILPSMFRQYTCLFRRLAHIY</sequence>
<name>A0A0X3PZY3_SCHSO</name>
<gene>
    <name evidence="2" type="ORF">TR93893</name>
</gene>
<evidence type="ECO:0000256" key="1">
    <source>
        <dbReference type="SAM" id="MobiDB-lite"/>
    </source>
</evidence>